<evidence type="ECO:0000256" key="3">
    <source>
        <dbReference type="ARBA" id="ARBA00023242"/>
    </source>
</evidence>
<dbReference type="InterPro" id="IPR051651">
    <property type="entry name" value="DMTF1_DNA-bind_reg"/>
</dbReference>
<comment type="subcellular location">
    <subcellularLocation>
        <location evidence="1">Nucleus</location>
    </subcellularLocation>
</comment>
<keyword evidence="2" id="KW-0238">DNA-binding</keyword>
<organism evidence="4 5">
    <name type="scientific">Timema podura</name>
    <name type="common">Walking stick</name>
    <dbReference type="NCBI Taxonomy" id="61482"/>
    <lineage>
        <taxon>Eukaryota</taxon>
        <taxon>Metazoa</taxon>
        <taxon>Ecdysozoa</taxon>
        <taxon>Arthropoda</taxon>
        <taxon>Hexapoda</taxon>
        <taxon>Insecta</taxon>
        <taxon>Pterygota</taxon>
        <taxon>Neoptera</taxon>
        <taxon>Polyneoptera</taxon>
        <taxon>Phasmatodea</taxon>
        <taxon>Timematodea</taxon>
        <taxon>Timematoidea</taxon>
        <taxon>Timematidae</taxon>
        <taxon>Timema</taxon>
    </lineage>
</organism>
<dbReference type="PANTHER" id="PTHR46380">
    <property type="entry name" value="CYCLIN-D-BINDING MYB-LIKE TRANSCRIPTION FACTOR 1"/>
    <property type="match status" value="1"/>
</dbReference>
<keyword evidence="5" id="KW-1185">Reference proteome</keyword>
<evidence type="ECO:0000256" key="2">
    <source>
        <dbReference type="ARBA" id="ARBA00023125"/>
    </source>
</evidence>
<proteinExistence type="predicted"/>
<dbReference type="EMBL" id="CAJPIN010001423">
    <property type="protein sequence ID" value="CAG2054532.1"/>
    <property type="molecule type" value="Genomic_DNA"/>
</dbReference>
<name>A0ABN7NJ35_TIMPD</name>
<evidence type="ECO:0000313" key="5">
    <source>
        <dbReference type="Proteomes" id="UP001153148"/>
    </source>
</evidence>
<dbReference type="Proteomes" id="UP001153148">
    <property type="component" value="Unassembled WGS sequence"/>
</dbReference>
<comment type="caution">
    <text evidence="4">The sequence shown here is derived from an EMBL/GenBank/DDBJ whole genome shotgun (WGS) entry which is preliminary data.</text>
</comment>
<reference evidence="4" key="1">
    <citation type="submission" date="2021-03" db="EMBL/GenBank/DDBJ databases">
        <authorList>
            <person name="Tran Van P."/>
        </authorList>
    </citation>
    <scope>NUCLEOTIDE SEQUENCE</scope>
</reference>
<evidence type="ECO:0000256" key="1">
    <source>
        <dbReference type="ARBA" id="ARBA00004123"/>
    </source>
</evidence>
<accession>A0ABN7NJ35</accession>
<sequence>MSDALDHVATEAENFENNQEKMDQTFEELMADDPSPSIYKKNNTDIEFMSLKHFKNLVGVSPEVSTEELDRIIDDGVTNFELSLYALEEKKFKELTIDLDFKVPLSHTVEKSFTHSLSNIDREKFQDLGIKLKTGRYNPEEDAILKENWDYFSTEYGFDDPVLFLPGKFKELTIDLDFKVPLSHTVEKSFTHSLSNIDREKFQDLGIKLKTGRYNPEEDAILKENWDYFSTEYGFDDPVLFLPGVTNLLSTKQRKKFVQLLGKGLGHRSLNSIYLRFATLYTPQDENRKFTSYENKLILRCIEREISMPFVILSKLIGKERHAISKHYKILKMSKQYKESQLSKWDYDSVKLLIETLLTVSGENDVEKLRKPIPSTVWDSVGTRINIHPSKCKSYWNNKLSTQLFAKDPVHFNEVCVKFYNVYKFKYWVDVKWTDIALDFDGIGPLFLWRRFRHLVRANVPVMMWQNLKEISALERDSGTQPATRPSHVVVIQHQHSIGTVSLFTPQLPGNMPCTHIMTFDRTPIVTLLQSGSSSCDKSSPRSIHADLYADAFKFHSQGSE</sequence>
<evidence type="ECO:0000313" key="4">
    <source>
        <dbReference type="EMBL" id="CAG2054532.1"/>
    </source>
</evidence>
<keyword evidence="3" id="KW-0539">Nucleus</keyword>
<dbReference type="PANTHER" id="PTHR46380:SF2">
    <property type="entry name" value="CYCLIN-D-BINDING MYB-LIKE TRANSCRIPTION FACTOR 1"/>
    <property type="match status" value="1"/>
</dbReference>
<evidence type="ECO:0008006" key="6">
    <source>
        <dbReference type="Google" id="ProtNLM"/>
    </source>
</evidence>
<gene>
    <name evidence="4" type="ORF">TPAB3V08_LOCUS1553</name>
</gene>
<feature type="non-terminal residue" evidence="4">
    <location>
        <position position="561"/>
    </location>
</feature>
<protein>
    <recommendedName>
        <fullName evidence="6">Myb-like domain-containing protein</fullName>
    </recommendedName>
</protein>